<dbReference type="AlphaFoldDB" id="W8T7D5"/>
<dbReference type="Proteomes" id="UP000019591">
    <property type="component" value="Chromosome"/>
</dbReference>
<name>W8T7D5_PEPAC</name>
<protein>
    <submittedName>
        <fullName evidence="1">Uncharacterized protein</fullName>
    </submittedName>
</protein>
<dbReference type="RefSeq" id="WP_038601938.1">
    <property type="nucleotide sequence ID" value="NZ_CP007452.1"/>
</dbReference>
<evidence type="ECO:0000313" key="2">
    <source>
        <dbReference type="Proteomes" id="UP000019591"/>
    </source>
</evidence>
<dbReference type="HOGENOM" id="CLU_1515694_0_0_9"/>
<evidence type="ECO:0000313" key="1">
    <source>
        <dbReference type="EMBL" id="AHM56795.1"/>
    </source>
</evidence>
<proteinExistence type="predicted"/>
<accession>W8T7D5</accession>
<gene>
    <name evidence="1" type="ORF">EAL2_c15000</name>
</gene>
<dbReference type="EMBL" id="CP007452">
    <property type="protein sequence ID" value="AHM56795.1"/>
    <property type="molecule type" value="Genomic_DNA"/>
</dbReference>
<organism evidence="1 2">
    <name type="scientific">Peptoclostridium acidaminophilum DSM 3953</name>
    <dbReference type="NCBI Taxonomy" id="1286171"/>
    <lineage>
        <taxon>Bacteria</taxon>
        <taxon>Bacillati</taxon>
        <taxon>Bacillota</taxon>
        <taxon>Clostridia</taxon>
        <taxon>Peptostreptococcales</taxon>
        <taxon>Peptoclostridiaceae</taxon>
        <taxon>Peptoclostridium</taxon>
    </lineage>
</organism>
<sequence length="177" mass="20989">MKYDKIKKLDQLIEDGIGFEEDDRHTLKYIEWHNNCFHAIRDIYEQSSDEYKVLRESQSIESIILNLKIISTREKAKLLQEGEGCRDCAEIPDEDTIGSDVGIRILSKIDMLKENNDKKEQLRNLFNMVRRELKSEAVNWERVSELLKMSFDFGMDVAPDIVEFADRYYESRNREEE</sequence>
<dbReference type="OrthoDB" id="9924771at2"/>
<keyword evidence="2" id="KW-1185">Reference proteome</keyword>
<reference evidence="1 2" key="1">
    <citation type="journal article" date="2014" name="Genome Announc.">
        <title>Complete Genome Sequence of Amino Acid-Utilizing Eubacterium acidaminophilum al-2 (DSM 3953).</title>
        <authorList>
            <person name="Poehlein A."/>
            <person name="Andreesen J.R."/>
            <person name="Daniel R."/>
        </authorList>
    </citation>
    <scope>NUCLEOTIDE SEQUENCE [LARGE SCALE GENOMIC DNA]</scope>
    <source>
        <strain evidence="1 2">DSM 3953</strain>
    </source>
</reference>
<dbReference type="PATRIC" id="fig|1286171.3.peg.1451"/>
<dbReference type="eggNOG" id="ENOG5033Y11">
    <property type="taxonomic scope" value="Bacteria"/>
</dbReference>
<dbReference type="KEGG" id="eac:EAL2_c15000"/>